<gene>
    <name evidence="2" type="ORF">SAMN04488563_2805</name>
</gene>
<evidence type="ECO:0000313" key="3">
    <source>
        <dbReference type="Proteomes" id="UP000182977"/>
    </source>
</evidence>
<proteinExistence type="predicted"/>
<accession>A0A1H2JKD5</accession>
<keyword evidence="1" id="KW-1133">Transmembrane helix</keyword>
<evidence type="ECO:0000256" key="1">
    <source>
        <dbReference type="SAM" id="Phobius"/>
    </source>
</evidence>
<keyword evidence="1" id="KW-0812">Transmembrane</keyword>
<evidence type="ECO:0000313" key="2">
    <source>
        <dbReference type="EMBL" id="SDU56929.1"/>
    </source>
</evidence>
<name>A0A1H2JKD5_9ACTN</name>
<feature type="transmembrane region" description="Helical" evidence="1">
    <location>
        <begin position="20"/>
        <end position="39"/>
    </location>
</feature>
<sequence length="70" mass="7594">MSPDDPDDVRQTDQNGAWDAFALVASGVAVWGGVGWLVSEWLNSRVFLVLGLLVGMGAALYLVWVRYGKP</sequence>
<dbReference type="STRING" id="419479.SAMN04488563_2805"/>
<organism evidence="2 3">
    <name type="scientific">Jiangella alkaliphila</name>
    <dbReference type="NCBI Taxonomy" id="419479"/>
    <lineage>
        <taxon>Bacteria</taxon>
        <taxon>Bacillati</taxon>
        <taxon>Actinomycetota</taxon>
        <taxon>Actinomycetes</taxon>
        <taxon>Jiangellales</taxon>
        <taxon>Jiangellaceae</taxon>
        <taxon>Jiangella</taxon>
    </lineage>
</organism>
<keyword evidence="3" id="KW-1185">Reference proteome</keyword>
<feature type="transmembrane region" description="Helical" evidence="1">
    <location>
        <begin position="46"/>
        <end position="64"/>
    </location>
</feature>
<protein>
    <recommendedName>
        <fullName evidence="4">F0F1-ATPase subunit Ca2+/Mg2+ transporter</fullName>
    </recommendedName>
</protein>
<reference evidence="3" key="1">
    <citation type="submission" date="2016-10" db="EMBL/GenBank/DDBJ databases">
        <authorList>
            <person name="Varghese N."/>
            <person name="Submissions S."/>
        </authorList>
    </citation>
    <scope>NUCLEOTIDE SEQUENCE [LARGE SCALE GENOMIC DNA]</scope>
    <source>
        <strain evidence="3">DSM 45079</strain>
    </source>
</reference>
<dbReference type="AlphaFoldDB" id="A0A1H2JKD5"/>
<evidence type="ECO:0008006" key="4">
    <source>
        <dbReference type="Google" id="ProtNLM"/>
    </source>
</evidence>
<dbReference type="EMBL" id="LT629791">
    <property type="protein sequence ID" value="SDU56929.1"/>
    <property type="molecule type" value="Genomic_DNA"/>
</dbReference>
<keyword evidence="1" id="KW-0472">Membrane</keyword>
<dbReference type="Proteomes" id="UP000182977">
    <property type="component" value="Chromosome I"/>
</dbReference>